<comment type="caution">
    <text evidence="2">Lacks conserved residue(s) required for the propagation of feature annotation.</text>
</comment>
<keyword evidence="3" id="KW-0812">Transmembrane</keyword>
<keyword evidence="1 2" id="KW-0245">EGF-like domain</keyword>
<dbReference type="SMART" id="SM00181">
    <property type="entry name" value="EGF"/>
    <property type="match status" value="6"/>
</dbReference>
<dbReference type="InterPro" id="IPR042635">
    <property type="entry name" value="MEGF10/SREC1/2-like"/>
</dbReference>
<gene>
    <name evidence="6" type="primary">106067973</name>
</gene>
<dbReference type="InterPro" id="IPR000242">
    <property type="entry name" value="PTP_cat"/>
</dbReference>
<dbReference type="PROSITE" id="PS50026">
    <property type="entry name" value="EGF_3"/>
    <property type="match status" value="1"/>
</dbReference>
<evidence type="ECO:0008006" key="8">
    <source>
        <dbReference type="Google" id="ProtNLM"/>
    </source>
</evidence>
<evidence type="ECO:0000259" key="5">
    <source>
        <dbReference type="PROSITE" id="PS50055"/>
    </source>
</evidence>
<keyword evidence="2" id="KW-1015">Disulfide bond</keyword>
<accession>A0A2C9L1S5</accession>
<feature type="disulfide bond" evidence="2">
    <location>
        <begin position="430"/>
        <end position="439"/>
    </location>
</feature>
<evidence type="ECO:0000256" key="1">
    <source>
        <dbReference type="ARBA" id="ARBA00022536"/>
    </source>
</evidence>
<dbReference type="GO" id="GO:0004725">
    <property type="term" value="F:protein tyrosine phosphatase activity"/>
    <property type="evidence" value="ECO:0007669"/>
    <property type="project" value="InterPro"/>
</dbReference>
<dbReference type="SUPFAM" id="SSF57184">
    <property type="entry name" value="Growth factor receptor domain"/>
    <property type="match status" value="1"/>
</dbReference>
<dbReference type="InterPro" id="IPR000742">
    <property type="entry name" value="EGF"/>
</dbReference>
<dbReference type="InterPro" id="IPR009030">
    <property type="entry name" value="Growth_fac_rcpt_cys_sf"/>
</dbReference>
<dbReference type="Pfam" id="PF00053">
    <property type="entry name" value="EGF_laminin"/>
    <property type="match status" value="1"/>
</dbReference>
<dbReference type="PRINTS" id="PR00011">
    <property type="entry name" value="EGFLAMININ"/>
</dbReference>
<evidence type="ECO:0000313" key="6">
    <source>
        <dbReference type="EnsemblMetazoa" id="BGLB025995-PA"/>
    </source>
</evidence>
<dbReference type="InterPro" id="IPR029021">
    <property type="entry name" value="Prot-tyrosine_phosphatase-like"/>
</dbReference>
<dbReference type="PANTHER" id="PTHR24043">
    <property type="entry name" value="SCAVENGER RECEPTOR CLASS F"/>
    <property type="match status" value="1"/>
</dbReference>
<dbReference type="EnsemblMetazoa" id="BGLB025995-RA">
    <property type="protein sequence ID" value="BGLB025995-PA"/>
    <property type="gene ID" value="BGLB025995"/>
</dbReference>
<dbReference type="Proteomes" id="UP000076420">
    <property type="component" value="Unassembled WGS sequence"/>
</dbReference>
<dbReference type="SMART" id="SM00194">
    <property type="entry name" value="PTPc"/>
    <property type="match status" value="1"/>
</dbReference>
<dbReference type="Pfam" id="PF22633">
    <property type="entry name" value="F5_F8_type_C_2"/>
    <property type="match status" value="1"/>
</dbReference>
<dbReference type="Gene3D" id="2.170.300.10">
    <property type="entry name" value="Tie2 ligand-binding domain superfamily"/>
    <property type="match status" value="2"/>
</dbReference>
<organism evidence="6 7">
    <name type="scientific">Biomphalaria glabrata</name>
    <name type="common">Bloodfluke planorb</name>
    <name type="synonym">Freshwater snail</name>
    <dbReference type="NCBI Taxonomy" id="6526"/>
    <lineage>
        <taxon>Eukaryota</taxon>
        <taxon>Metazoa</taxon>
        <taxon>Spiralia</taxon>
        <taxon>Lophotrochozoa</taxon>
        <taxon>Mollusca</taxon>
        <taxon>Gastropoda</taxon>
        <taxon>Heterobranchia</taxon>
        <taxon>Euthyneura</taxon>
        <taxon>Panpulmonata</taxon>
        <taxon>Hygrophila</taxon>
        <taxon>Lymnaeoidea</taxon>
        <taxon>Planorbidae</taxon>
        <taxon>Biomphalaria</taxon>
    </lineage>
</organism>
<dbReference type="PROSITE" id="PS01186">
    <property type="entry name" value="EGF_2"/>
    <property type="match status" value="1"/>
</dbReference>
<dbReference type="Pfam" id="PF00102">
    <property type="entry name" value="Y_phosphatase"/>
    <property type="match status" value="1"/>
</dbReference>
<feature type="transmembrane region" description="Helical" evidence="3">
    <location>
        <begin position="567"/>
        <end position="590"/>
    </location>
</feature>
<proteinExistence type="predicted"/>
<dbReference type="PROSITE" id="PS00022">
    <property type="entry name" value="EGF_1"/>
    <property type="match status" value="3"/>
</dbReference>
<feature type="domain" description="EGF-like" evidence="4">
    <location>
        <begin position="404"/>
        <end position="440"/>
    </location>
</feature>
<name>A0A2C9L1S5_BIOGL</name>
<dbReference type="Gene3D" id="2.60.120.260">
    <property type="entry name" value="Galactose-binding domain-like"/>
    <property type="match status" value="1"/>
</dbReference>
<sequence length="808" mass="89522">MRIELKEPGQPTDVNVTLKNKADVVKCKDPIFTVINNRTFDLHCTDLDLLIDSLDINVFNQKRLCTVEVSGGRNVALHQSTDQTGSYGFGKPEKAVDGRRNSAWKDESCTHTDVTYPAIASWRVDFDKPFYVNRYVLYNRNVNKERLQKFKLSSYSSGGSKVFEYNDTDITNHDTYSVASKEINLVSSVNISNTPISINNIEESILTLCEVEIFGDSYCQEARQYGLDCNKTCNCFNQSENCLVSTGGCPSGCAVGYTGEGCNTSCDSGTYGKDCYFSCNFHCLNGVCDFKTGHCIEGCTDGYAAAFCNETCSLGTYGQNCSETCSANCINKTCSPFNGSCDCKPGFQGNTCEQECNPGSYGNHCNQNCSANCDNNCSTVDGSCKCKPGFQGNHCNRDCDLGYYGDQCSLQCSANCINTSCNNINGSCSCVPGYSGDKCDQAAKINMDYNIKKIIKLYIYQIECSEHTYGDNCLENCNLTCLNSVCNNINGRCKNGCIPGKEGDFCQFDCQSGKYGKNCKEDCSVTCGGNGLCHQVFGNCSEGCQDGFKGDMCSEALSADEDQSNDAAVAIPIVLVLLIIVAILLGVIFWRRRNAKKAAHAQEGNLQKLTNVAAEDNQLARIEVEADSKVNNDVEYYNTALEIADTPVPVDKIPNYLRTHNKAFFKEQFLKIPTSTNSPTQIGSLAENKLKNRYKNILPYDHCRVHLSVNTEKKHGDYINASFVKSYRKNEKFIASQGPNKVILEDFVRMLWEQKVDKVVMLTNLVEEAKQKCEQYWPKEGDEEIGQFRLRLINTEVFADCGYITKQK</sequence>
<dbReference type="VEuPathDB" id="VectorBase:BGLB025995"/>
<keyword evidence="3" id="KW-1133">Transmembrane helix</keyword>
<reference evidence="6" key="1">
    <citation type="submission" date="2020-05" db="UniProtKB">
        <authorList>
            <consortium name="EnsemblMetazoa"/>
        </authorList>
    </citation>
    <scope>IDENTIFICATION</scope>
    <source>
        <strain evidence="6">BB02</strain>
    </source>
</reference>
<dbReference type="KEGG" id="bgt:106067973"/>
<dbReference type="PROSITE" id="PS50055">
    <property type="entry name" value="TYR_PHOSPHATASE_PTP"/>
    <property type="match status" value="1"/>
</dbReference>
<dbReference type="InterPro" id="IPR002049">
    <property type="entry name" value="LE_dom"/>
</dbReference>
<feature type="domain" description="Tyrosine-protein phosphatase" evidence="5">
    <location>
        <begin position="665"/>
        <end position="808"/>
    </location>
</feature>
<evidence type="ECO:0000256" key="3">
    <source>
        <dbReference type="SAM" id="Phobius"/>
    </source>
</evidence>
<dbReference type="SUPFAM" id="SSF52799">
    <property type="entry name" value="(Phosphotyrosine protein) phosphatases II"/>
    <property type="match status" value="1"/>
</dbReference>
<dbReference type="InterPro" id="IPR008979">
    <property type="entry name" value="Galactose-bd-like_sf"/>
</dbReference>
<dbReference type="PANTHER" id="PTHR24043:SF8">
    <property type="entry name" value="EGF-LIKE DOMAIN-CONTAINING PROTEIN"/>
    <property type="match status" value="1"/>
</dbReference>
<dbReference type="VEuPathDB" id="VectorBase:BGLAX_034136"/>
<dbReference type="SUPFAM" id="SSF49785">
    <property type="entry name" value="Galactose-binding domain-like"/>
    <property type="match status" value="1"/>
</dbReference>
<protein>
    <recommendedName>
        <fullName evidence="8">Tyrosine-protein phosphatase domain-containing protein</fullName>
    </recommendedName>
</protein>
<evidence type="ECO:0000259" key="4">
    <source>
        <dbReference type="PROSITE" id="PS50026"/>
    </source>
</evidence>
<dbReference type="Gene3D" id="3.90.190.10">
    <property type="entry name" value="Protein tyrosine phosphatase superfamily"/>
    <property type="match status" value="1"/>
</dbReference>
<evidence type="ECO:0000313" key="7">
    <source>
        <dbReference type="Proteomes" id="UP000076420"/>
    </source>
</evidence>
<dbReference type="CDD" id="cd00055">
    <property type="entry name" value="EGF_Lam"/>
    <property type="match status" value="2"/>
</dbReference>
<keyword evidence="3" id="KW-0472">Membrane</keyword>
<dbReference type="AlphaFoldDB" id="A0A2C9L1S5"/>
<dbReference type="SMART" id="SM00180">
    <property type="entry name" value="EGF_Lam"/>
    <property type="match status" value="3"/>
</dbReference>
<evidence type="ECO:0000256" key="2">
    <source>
        <dbReference type="PROSITE-ProRule" id="PRU00076"/>
    </source>
</evidence>
<dbReference type="GO" id="GO:0005044">
    <property type="term" value="F:scavenger receptor activity"/>
    <property type="evidence" value="ECO:0007669"/>
    <property type="project" value="InterPro"/>
</dbReference>